<feature type="chain" id="PRO_5031033760" evidence="1">
    <location>
        <begin position="30"/>
        <end position="825"/>
    </location>
</feature>
<dbReference type="PROSITE" id="PS51318">
    <property type="entry name" value="TAT"/>
    <property type="match status" value="1"/>
</dbReference>
<dbReference type="InterPro" id="IPR009091">
    <property type="entry name" value="RCC1/BLIP-II"/>
</dbReference>
<dbReference type="PANTHER" id="PTHR45982">
    <property type="entry name" value="REGULATOR OF CHROMOSOME CONDENSATION"/>
    <property type="match status" value="1"/>
</dbReference>
<dbReference type="Gene3D" id="2.130.10.30">
    <property type="entry name" value="Regulator of chromosome condensation 1/beta-lactamase-inhibitor protein II"/>
    <property type="match status" value="3"/>
</dbReference>
<evidence type="ECO:0000313" key="3">
    <source>
        <dbReference type="Proteomes" id="UP000520767"/>
    </source>
</evidence>
<accession>A0A7W7QD89</accession>
<name>A0A7W7QD89_9PSEU</name>
<dbReference type="PANTHER" id="PTHR45982:SF1">
    <property type="entry name" value="REGULATOR OF CHROMOSOME CONDENSATION"/>
    <property type="match status" value="1"/>
</dbReference>
<protein>
    <submittedName>
        <fullName evidence="2">Alpha-tubulin suppressor-like RCC1 family protein</fullName>
    </submittedName>
</protein>
<dbReference type="Proteomes" id="UP000520767">
    <property type="component" value="Unassembled WGS sequence"/>
</dbReference>
<dbReference type="InterPro" id="IPR051553">
    <property type="entry name" value="Ran_GTPase-activating"/>
</dbReference>
<gene>
    <name evidence="2" type="ORF">FHR82_007685</name>
</gene>
<evidence type="ECO:0000256" key="1">
    <source>
        <dbReference type="SAM" id="SignalP"/>
    </source>
</evidence>
<sequence length="825" mass="82831">MTRPARTRTALLVAVTAAALVGAPGTASAAPPGAADAVPADTGVVSIGDARARAGFGTGASGLNARAATGSGAVSAAAAGSGGSAFTSMTPTRVLDTRNSGGALGPGGTRAVDLSSRVPANATAVVLNVTGVSPTLSTVITVWPAGEERPEASTLNLRAGEIRANAATVALGPERALAFRNNSGTTHVVADLAGYYAPAAAAKFTSLSPARVLDTRDSGGALGPGATRTINLSSRVPATATAVTFNLTGASATLSTFVTAYPAGQARPLASSLNMVPGQVTPNLVTVALGTNRSVTLHNNSGSTHLVADLAGYYATDRGDAFYQMSPFRWFDTRFDVPVGSGETWWFGFSEVVPASASSLVFNLTGTAPTASTYVTAWPSDTAQPTASNLNLVRGQTAANMATVAFGTQKRLDIFNNAGSVHVIIDVAGYFAPPPVVCAANCVHSWGANNNAQLGVGTLGGYSGEPGRVDGNSQFTSVAGGISNGYGLRDDGTVWAWGTNGASGLANGVGYGVAVKPVRINGLTNVRQIAIGAYNGYALDQDNRAWSWGYAGDGELGNGSVTQVNTPVPVALPNDVQQIAAGHLTTFALRSNGTVWVWGANGGSFGNGTYGTGCDTTPVGPGCRAATPIQVPGLTGVVSIAASYNAAFAVKSDGSVWAWGFNAEGELGIGTAGGPGCYANPLRTDCMALSPVRIPGLAGVSKIVTGGTSATYALMTDGTVQSWGYNAAGQLGNGTTGGECADETVPNCVRTTPGPVTGLTDVVDVAAGGSFAMARRADGTLWTWGQNSQGQLGGTWSPRDVPAQVPGVSSVTAVGTGLTTAYAIY</sequence>
<dbReference type="Pfam" id="PF13540">
    <property type="entry name" value="RCC1_2"/>
    <property type="match status" value="2"/>
</dbReference>
<proteinExistence type="predicted"/>
<dbReference type="InterPro" id="IPR006311">
    <property type="entry name" value="TAT_signal"/>
</dbReference>
<dbReference type="InterPro" id="IPR000408">
    <property type="entry name" value="Reg_chr_condens"/>
</dbReference>
<keyword evidence="1" id="KW-0732">Signal</keyword>
<dbReference type="SUPFAM" id="SSF50985">
    <property type="entry name" value="RCC1/BLIP-II"/>
    <property type="match status" value="1"/>
</dbReference>
<dbReference type="AlphaFoldDB" id="A0A7W7QD89"/>
<keyword evidence="3" id="KW-1185">Reference proteome</keyword>
<organism evidence="2 3">
    <name type="scientific">Actinophytocola algeriensis</name>
    <dbReference type="NCBI Taxonomy" id="1768010"/>
    <lineage>
        <taxon>Bacteria</taxon>
        <taxon>Bacillati</taxon>
        <taxon>Actinomycetota</taxon>
        <taxon>Actinomycetes</taxon>
        <taxon>Pseudonocardiales</taxon>
        <taxon>Pseudonocardiaceae</taxon>
    </lineage>
</organism>
<dbReference type="PROSITE" id="PS50012">
    <property type="entry name" value="RCC1_3"/>
    <property type="match status" value="6"/>
</dbReference>
<comment type="caution">
    <text evidence="2">The sequence shown here is derived from an EMBL/GenBank/DDBJ whole genome shotgun (WGS) entry which is preliminary data.</text>
</comment>
<dbReference type="EMBL" id="JACHJQ010000009">
    <property type="protein sequence ID" value="MBB4911425.1"/>
    <property type="molecule type" value="Genomic_DNA"/>
</dbReference>
<dbReference type="Pfam" id="PF00415">
    <property type="entry name" value="RCC1"/>
    <property type="match status" value="1"/>
</dbReference>
<dbReference type="PRINTS" id="PR00633">
    <property type="entry name" value="RCCNDNSATION"/>
</dbReference>
<reference evidence="2 3" key="1">
    <citation type="submission" date="2020-08" db="EMBL/GenBank/DDBJ databases">
        <title>Genomic Encyclopedia of Type Strains, Phase III (KMG-III): the genomes of soil and plant-associated and newly described type strains.</title>
        <authorList>
            <person name="Whitman W."/>
        </authorList>
    </citation>
    <scope>NUCLEOTIDE SEQUENCE [LARGE SCALE GENOMIC DNA]</scope>
    <source>
        <strain evidence="2 3">CECT 8960</strain>
    </source>
</reference>
<evidence type="ECO:0000313" key="2">
    <source>
        <dbReference type="EMBL" id="MBB4911425.1"/>
    </source>
</evidence>
<dbReference type="RefSeq" id="WP_184815413.1">
    <property type="nucleotide sequence ID" value="NZ_JACHJQ010000009.1"/>
</dbReference>
<feature type="signal peptide" evidence="1">
    <location>
        <begin position="1"/>
        <end position="29"/>
    </location>
</feature>